<keyword evidence="3" id="KW-0479">Metal-binding</keyword>
<organism evidence="10 11">
    <name type="scientific">Crateriforma conspicua</name>
    <dbReference type="NCBI Taxonomy" id="2527996"/>
    <lineage>
        <taxon>Bacteria</taxon>
        <taxon>Pseudomonadati</taxon>
        <taxon>Planctomycetota</taxon>
        <taxon>Planctomycetia</taxon>
        <taxon>Planctomycetales</taxon>
        <taxon>Planctomycetaceae</taxon>
        <taxon>Crateriforma</taxon>
    </lineage>
</organism>
<dbReference type="InterPro" id="IPR000917">
    <property type="entry name" value="Sulfatase_N"/>
</dbReference>
<dbReference type="RefSeq" id="WP_146438510.1">
    <property type="nucleotide sequence ID" value="NZ_SJPL01000001.1"/>
</dbReference>
<dbReference type="OrthoDB" id="236884at2"/>
<evidence type="ECO:0000259" key="8">
    <source>
        <dbReference type="Pfam" id="PF00884"/>
    </source>
</evidence>
<dbReference type="InterPro" id="IPR010496">
    <property type="entry name" value="AL/BT2_dom"/>
</dbReference>
<evidence type="ECO:0000256" key="6">
    <source>
        <dbReference type="ARBA" id="ARBA00022837"/>
    </source>
</evidence>
<dbReference type="CDD" id="cd16030">
    <property type="entry name" value="iduronate-2-sulfatase"/>
    <property type="match status" value="1"/>
</dbReference>
<comment type="cofactor">
    <cofactor evidence="1">
        <name>Ca(2+)</name>
        <dbReference type="ChEBI" id="CHEBI:29108"/>
    </cofactor>
</comment>
<dbReference type="SUPFAM" id="SSF53649">
    <property type="entry name" value="Alkaline phosphatase-like"/>
    <property type="match status" value="1"/>
</dbReference>
<keyword evidence="6" id="KW-0106">Calcium</keyword>
<sequence length="758" mass="84715">MKPFHSVSCWLVLSRPVLFGPMLSGLVLSGLVLAWLACPPTAAAQPQHPNVLFIAVDDLNDWVGCLSGHPDTVTPNIDRLAGRGMLFTNAHCAAPACNPSRASIFSGRMPNVTGVWSNDSGSIQKVYPQARHLPTAFEEAGYRTAAVGKLYHTRGKEQFQQYQVESQRWSPFPAGDVKYTQTELPTKGSDHPRHMLQDSMGREVVLPINRMPSDRRPDDVAGESFDWGGFDLPDSDWGDTRATDWAIQRLTESETQPQFLCVGYYRPHIPLFAPERFFDRFATKHAALPPYRSDDLDDLSDTGRKWAIEAITAGLHSTVVKHDQWRVAVEAYLACVTYVDQEIGRLLDSVDTSPMADNTWIVLWSDHGWHLGEKDHWGKWTGWERSTRVPLIIVPPKQSAAGFAAAGSTCDAPVGLIDLYPTLVELCGLEGPQILDGHSLVPLLKKPKDEFRDSVLTMFDQDNASVRDRRWRYIRYQDGSEELYDTQTDPNEWNNLADSDQHRDAKEAMNAQLNEHLARYEADANRIAASQLKWVGVYRKQPLLPDPSDMLTHQDAEPDLNDGFQPLYNGQNLEGWKPIGGDCKFEASGNTIVGTCVPGSPSTYLCTDRSDFSDFIFSAELKHVVDGNTGVMFRAATKPGEGRSAGQLTVFGPQCEVEAYSKQRFWSGGIYGQSAGGWIYPMWLSRHESARQAMQSMGQWNRVTIQAKGDTIQTWINGQPAAKWKTDQYDQGFFGLQIHAGREGEVHFRNVIVKELSP</sequence>
<evidence type="ECO:0000256" key="3">
    <source>
        <dbReference type="ARBA" id="ARBA00022723"/>
    </source>
</evidence>
<gene>
    <name evidence="10" type="primary">betC_11</name>
    <name evidence="10" type="ORF">Pan14r_10260</name>
</gene>
<dbReference type="GO" id="GO:0005737">
    <property type="term" value="C:cytoplasm"/>
    <property type="evidence" value="ECO:0007669"/>
    <property type="project" value="TreeGrafter"/>
</dbReference>
<name>A0A5C5Y1R6_9PLAN</name>
<dbReference type="Proteomes" id="UP000317238">
    <property type="component" value="Unassembled WGS sequence"/>
</dbReference>
<dbReference type="EMBL" id="SJPL01000001">
    <property type="protein sequence ID" value="TWT68779.1"/>
    <property type="molecule type" value="Genomic_DNA"/>
</dbReference>
<dbReference type="GO" id="GO:0046872">
    <property type="term" value="F:metal ion binding"/>
    <property type="evidence" value="ECO:0007669"/>
    <property type="project" value="UniProtKB-KW"/>
</dbReference>
<feature type="coiled-coil region" evidence="7">
    <location>
        <begin position="503"/>
        <end position="530"/>
    </location>
</feature>
<evidence type="ECO:0000256" key="4">
    <source>
        <dbReference type="ARBA" id="ARBA00022729"/>
    </source>
</evidence>
<comment type="caution">
    <text evidence="10">The sequence shown here is derived from an EMBL/GenBank/DDBJ whole genome shotgun (WGS) entry which is preliminary data.</text>
</comment>
<proteinExistence type="inferred from homology"/>
<evidence type="ECO:0000313" key="11">
    <source>
        <dbReference type="Proteomes" id="UP000317238"/>
    </source>
</evidence>
<keyword evidence="11" id="KW-1185">Reference proteome</keyword>
<dbReference type="EC" id="3.1.6.6" evidence="10"/>
<dbReference type="PANTHER" id="PTHR45953">
    <property type="entry name" value="IDURONATE 2-SULFATASE"/>
    <property type="match status" value="1"/>
</dbReference>
<protein>
    <submittedName>
        <fullName evidence="10">Choline-sulfatase</fullName>
        <ecNumber evidence="10">3.1.6.6</ecNumber>
    </submittedName>
</protein>
<evidence type="ECO:0000256" key="5">
    <source>
        <dbReference type="ARBA" id="ARBA00022801"/>
    </source>
</evidence>
<feature type="domain" description="Sulfatase N-terminal" evidence="8">
    <location>
        <begin position="49"/>
        <end position="428"/>
    </location>
</feature>
<dbReference type="Pfam" id="PF06439">
    <property type="entry name" value="3keto-disac_hyd"/>
    <property type="match status" value="1"/>
</dbReference>
<keyword evidence="4" id="KW-0732">Signal</keyword>
<reference evidence="10 11" key="1">
    <citation type="submission" date="2019-02" db="EMBL/GenBank/DDBJ databases">
        <title>Deep-cultivation of Planctomycetes and their phenomic and genomic characterization uncovers novel biology.</title>
        <authorList>
            <person name="Wiegand S."/>
            <person name="Jogler M."/>
            <person name="Boedeker C."/>
            <person name="Pinto D."/>
            <person name="Vollmers J."/>
            <person name="Rivas-Marin E."/>
            <person name="Kohn T."/>
            <person name="Peeters S.H."/>
            <person name="Heuer A."/>
            <person name="Rast P."/>
            <person name="Oberbeckmann S."/>
            <person name="Bunk B."/>
            <person name="Jeske O."/>
            <person name="Meyerdierks A."/>
            <person name="Storesund J.E."/>
            <person name="Kallscheuer N."/>
            <person name="Luecker S."/>
            <person name="Lage O.M."/>
            <person name="Pohl T."/>
            <person name="Merkel B.J."/>
            <person name="Hornburger P."/>
            <person name="Mueller R.-W."/>
            <person name="Bruemmer F."/>
            <person name="Labrenz M."/>
            <person name="Spormann A.M."/>
            <person name="Op Den Camp H."/>
            <person name="Overmann J."/>
            <person name="Amann R."/>
            <person name="Jetten M.S.M."/>
            <person name="Mascher T."/>
            <person name="Medema M.H."/>
            <person name="Devos D.P."/>
            <person name="Kaster A.-K."/>
            <person name="Ovreas L."/>
            <person name="Rohde M."/>
            <person name="Galperin M.Y."/>
            <person name="Jogler C."/>
        </authorList>
    </citation>
    <scope>NUCLEOTIDE SEQUENCE [LARGE SCALE GENOMIC DNA]</scope>
    <source>
        <strain evidence="10 11">Pan14r</strain>
    </source>
</reference>
<evidence type="ECO:0000313" key="10">
    <source>
        <dbReference type="EMBL" id="TWT68779.1"/>
    </source>
</evidence>
<feature type="domain" description="3-keto-alpha-glucoside-1,2-lyase/3-keto-2-hydroxy-glucal hydratase" evidence="9">
    <location>
        <begin position="563"/>
        <end position="754"/>
    </location>
</feature>
<dbReference type="InterPro" id="IPR035874">
    <property type="entry name" value="IDS"/>
</dbReference>
<dbReference type="Pfam" id="PF00884">
    <property type="entry name" value="Sulfatase"/>
    <property type="match status" value="1"/>
</dbReference>
<evidence type="ECO:0000259" key="9">
    <source>
        <dbReference type="Pfam" id="PF06439"/>
    </source>
</evidence>
<dbReference type="Gene3D" id="3.40.720.10">
    <property type="entry name" value="Alkaline Phosphatase, subunit A"/>
    <property type="match status" value="1"/>
</dbReference>
<keyword evidence="7" id="KW-0175">Coiled coil</keyword>
<dbReference type="GO" id="GO:0004423">
    <property type="term" value="F:iduronate-2-sulfatase activity"/>
    <property type="evidence" value="ECO:0007669"/>
    <property type="project" value="InterPro"/>
</dbReference>
<accession>A0A5C5Y1R6</accession>
<dbReference type="PROSITE" id="PS00149">
    <property type="entry name" value="SULFATASE_2"/>
    <property type="match status" value="1"/>
</dbReference>
<evidence type="ECO:0000256" key="2">
    <source>
        <dbReference type="ARBA" id="ARBA00008779"/>
    </source>
</evidence>
<keyword evidence="5 10" id="KW-0378">Hydrolase</keyword>
<dbReference type="InterPro" id="IPR017850">
    <property type="entry name" value="Alkaline_phosphatase_core_sf"/>
</dbReference>
<dbReference type="PANTHER" id="PTHR45953:SF1">
    <property type="entry name" value="IDURONATE 2-SULFATASE"/>
    <property type="match status" value="1"/>
</dbReference>
<evidence type="ECO:0000256" key="1">
    <source>
        <dbReference type="ARBA" id="ARBA00001913"/>
    </source>
</evidence>
<dbReference type="InterPro" id="IPR024607">
    <property type="entry name" value="Sulfatase_CS"/>
</dbReference>
<comment type="similarity">
    <text evidence="2">Belongs to the sulfatase family.</text>
</comment>
<dbReference type="Gene3D" id="2.60.120.560">
    <property type="entry name" value="Exo-inulinase, domain 1"/>
    <property type="match status" value="1"/>
</dbReference>
<evidence type="ECO:0000256" key="7">
    <source>
        <dbReference type="SAM" id="Coils"/>
    </source>
</evidence>
<dbReference type="AlphaFoldDB" id="A0A5C5Y1R6"/>
<dbReference type="GO" id="GO:0047753">
    <property type="term" value="F:choline-sulfatase activity"/>
    <property type="evidence" value="ECO:0007669"/>
    <property type="project" value="UniProtKB-EC"/>
</dbReference>